<dbReference type="RefSeq" id="WP_145219084.1">
    <property type="nucleotide sequence ID" value="NZ_CP036432.1"/>
</dbReference>
<keyword evidence="2" id="KW-1185">Reference proteome</keyword>
<dbReference type="Proteomes" id="UP000318081">
    <property type="component" value="Chromosome"/>
</dbReference>
<organism evidence="1 2">
    <name type="scientific">Stieleria magnilauensis</name>
    <dbReference type="NCBI Taxonomy" id="2527963"/>
    <lineage>
        <taxon>Bacteria</taxon>
        <taxon>Pseudomonadati</taxon>
        <taxon>Planctomycetota</taxon>
        <taxon>Planctomycetia</taxon>
        <taxon>Pirellulales</taxon>
        <taxon>Pirellulaceae</taxon>
        <taxon>Stieleria</taxon>
    </lineage>
</organism>
<dbReference type="EMBL" id="CP036432">
    <property type="protein sequence ID" value="QDV87416.1"/>
    <property type="molecule type" value="Genomic_DNA"/>
</dbReference>
<gene>
    <name evidence="1" type="ORF">TBK1r_64460</name>
</gene>
<evidence type="ECO:0000313" key="2">
    <source>
        <dbReference type="Proteomes" id="UP000318081"/>
    </source>
</evidence>
<evidence type="ECO:0000313" key="1">
    <source>
        <dbReference type="EMBL" id="QDV87416.1"/>
    </source>
</evidence>
<sequence length="142" mass="15420">MTPQTTLKTSSTQTTLRSPANPVVDIAHIATELSLRDDEGATAADFAVACSEAAEACGLDTKTQIACLLQDAASVYLGLLGSATVMRTAVSIRFGVNLDLYESVTTEICEYVKRSDRAVGRASRDESRQRFLSRYMEVRHGR</sequence>
<reference evidence="1 2" key="1">
    <citation type="submission" date="2019-02" db="EMBL/GenBank/DDBJ databases">
        <title>Deep-cultivation of Planctomycetes and their phenomic and genomic characterization uncovers novel biology.</title>
        <authorList>
            <person name="Wiegand S."/>
            <person name="Jogler M."/>
            <person name="Boedeker C."/>
            <person name="Pinto D."/>
            <person name="Vollmers J."/>
            <person name="Rivas-Marin E."/>
            <person name="Kohn T."/>
            <person name="Peeters S.H."/>
            <person name="Heuer A."/>
            <person name="Rast P."/>
            <person name="Oberbeckmann S."/>
            <person name="Bunk B."/>
            <person name="Jeske O."/>
            <person name="Meyerdierks A."/>
            <person name="Storesund J.E."/>
            <person name="Kallscheuer N."/>
            <person name="Luecker S."/>
            <person name="Lage O.M."/>
            <person name="Pohl T."/>
            <person name="Merkel B.J."/>
            <person name="Hornburger P."/>
            <person name="Mueller R.-W."/>
            <person name="Bruemmer F."/>
            <person name="Labrenz M."/>
            <person name="Spormann A.M."/>
            <person name="Op den Camp H."/>
            <person name="Overmann J."/>
            <person name="Amann R."/>
            <person name="Jetten M.S.M."/>
            <person name="Mascher T."/>
            <person name="Medema M.H."/>
            <person name="Devos D.P."/>
            <person name="Kaster A.-K."/>
            <person name="Ovreas L."/>
            <person name="Rohde M."/>
            <person name="Galperin M.Y."/>
            <person name="Jogler C."/>
        </authorList>
    </citation>
    <scope>NUCLEOTIDE SEQUENCE [LARGE SCALE GENOMIC DNA]</scope>
    <source>
        <strain evidence="1 2">TBK1r</strain>
    </source>
</reference>
<proteinExistence type="predicted"/>
<accession>A0ABX5Y065</accession>
<protein>
    <submittedName>
        <fullName evidence="1">Uncharacterized protein</fullName>
    </submittedName>
</protein>
<name>A0ABX5Y065_9BACT</name>